<dbReference type="Gene3D" id="2.40.340.10">
    <property type="entry name" value="MoeA, C-terminal, domain IV"/>
    <property type="match status" value="1"/>
</dbReference>
<proteinExistence type="inferred from homology"/>
<keyword evidence="10" id="KW-0479">Metal-binding</keyword>
<dbReference type="SUPFAM" id="SSF63882">
    <property type="entry name" value="MoeA N-terminal region -like"/>
    <property type="match status" value="1"/>
</dbReference>
<dbReference type="KEGG" id="rhom:FRIFI_1718"/>
<dbReference type="Gene3D" id="3.40.190.10">
    <property type="entry name" value="Periplasmic binding protein-like II"/>
    <property type="match status" value="2"/>
</dbReference>
<dbReference type="UniPathway" id="UPA00344"/>
<dbReference type="Gene3D" id="3.90.105.10">
    <property type="entry name" value="Molybdopterin biosynthesis moea protein, domain 2"/>
    <property type="match status" value="1"/>
</dbReference>
<evidence type="ECO:0000313" key="12">
    <source>
        <dbReference type="EMBL" id="CEI73251.1"/>
    </source>
</evidence>
<evidence type="ECO:0000256" key="4">
    <source>
        <dbReference type="ARBA" id="ARBA00010763"/>
    </source>
</evidence>
<evidence type="ECO:0000313" key="13">
    <source>
        <dbReference type="Proteomes" id="UP000245695"/>
    </source>
</evidence>
<evidence type="ECO:0000256" key="1">
    <source>
        <dbReference type="ARBA" id="ARBA00002901"/>
    </source>
</evidence>
<accession>A0A2P2BSA1</accession>
<comment type="catalytic activity">
    <reaction evidence="9">
        <text>adenylyl-molybdopterin + molybdate = Mo-molybdopterin + AMP + H(+)</text>
        <dbReference type="Rhea" id="RHEA:35047"/>
        <dbReference type="ChEBI" id="CHEBI:15378"/>
        <dbReference type="ChEBI" id="CHEBI:36264"/>
        <dbReference type="ChEBI" id="CHEBI:62727"/>
        <dbReference type="ChEBI" id="CHEBI:71302"/>
        <dbReference type="ChEBI" id="CHEBI:456215"/>
        <dbReference type="EC" id="2.10.1.1"/>
    </reaction>
</comment>
<evidence type="ECO:0000256" key="8">
    <source>
        <dbReference type="ARBA" id="ARBA00023150"/>
    </source>
</evidence>
<evidence type="ECO:0000256" key="7">
    <source>
        <dbReference type="ARBA" id="ARBA00022505"/>
    </source>
</evidence>
<dbReference type="InterPro" id="IPR008284">
    <property type="entry name" value="MoCF_biosynth_CS"/>
</dbReference>
<dbReference type="InterPro" id="IPR024370">
    <property type="entry name" value="PBP_domain"/>
</dbReference>
<sequence length="632" mass="71222">MKRYLSNISLEEGLKKYTNEILSLKKIDTKFIDVDKCLNKITSDAVFAKLSSPFYNCSAMDGVAVKSKLTFMANEQNIITLKEDKDYIEVDTGDPIPKEFDAVIMVEDLLEKKDGQIKIYKPATPWQHIRCLGEDIVETEMIVPSFHKIRPQDIASMISAKADKVKVFKDFKVGIIPTGTELIDRYKTPEIGDIIEFNSKLFEGLILEYGATPVVYPIVEDNYYKIKQSVLLALSECDMVLINAGSSQGREDYTYDIIEELGKVVIHGIAIKPGKPAILGYGQNKPIIGIPGYPVSGWVVMENIVKEVISKLTHKEIEKRNVIRARLTKRIMSSLKYKEFVRVKVGNINNEYVATPIKRGAGTVTSLVHADGVITIPQNIEGIEEGSYVDVQLLNDISKIEKTIVSIGSHDIVMDLINNELTKKTEGKFKLSSTHVGSFQGILSIKKDECHIAPIHLFDVDCETYNKSYVKKYIDEDVSIIKLVNRTQGLIVKKGNPLNIKGIKDLVNIRYINRQKGSGTRVLFDYLLKKENIKKSDIKGYEREELTHMSLAKAIQNDDCDCGLGVYSAAKVFDLDFIPICEEEYDLLIKTEYLELEFIKNLLEVIKDNKFLKNVKSLGGYNTNNTGEIISL</sequence>
<dbReference type="EMBL" id="LN650648">
    <property type="protein sequence ID" value="CEI73251.1"/>
    <property type="molecule type" value="Genomic_DNA"/>
</dbReference>
<comment type="function">
    <text evidence="2">May be involved in the biosynthesis of molybdopterin.</text>
</comment>
<keyword evidence="10" id="KW-0808">Transferase</keyword>
<dbReference type="CDD" id="cd00887">
    <property type="entry name" value="MoeA"/>
    <property type="match status" value="1"/>
</dbReference>
<dbReference type="GO" id="GO:0046872">
    <property type="term" value="F:metal ion binding"/>
    <property type="evidence" value="ECO:0007669"/>
    <property type="project" value="UniProtKB-UniRule"/>
</dbReference>
<name>A0A2P2BSA1_9FIRM</name>
<dbReference type="Proteomes" id="UP000245695">
    <property type="component" value="Chromosome 1"/>
</dbReference>
<dbReference type="PANTHER" id="PTHR10192:SF16">
    <property type="entry name" value="MOLYBDOPTERIN MOLYBDENUMTRANSFERASE"/>
    <property type="match status" value="1"/>
</dbReference>
<dbReference type="PROSITE" id="PS01079">
    <property type="entry name" value="MOCF_BIOSYNTHESIS_2"/>
    <property type="match status" value="1"/>
</dbReference>
<evidence type="ECO:0000256" key="5">
    <source>
        <dbReference type="ARBA" id="ARBA00013269"/>
    </source>
</evidence>
<dbReference type="NCBIfam" id="NF011068">
    <property type="entry name" value="PRK14498.1"/>
    <property type="match status" value="1"/>
</dbReference>
<keyword evidence="7 10" id="KW-0500">Molybdenum</keyword>
<dbReference type="FunFam" id="2.40.340.10:FF:000005">
    <property type="entry name" value="Molybdopterin molybdenumtransferase MoeA"/>
    <property type="match status" value="1"/>
</dbReference>
<evidence type="ECO:0000256" key="6">
    <source>
        <dbReference type="ARBA" id="ARBA00021108"/>
    </source>
</evidence>
<feature type="domain" description="MoaB/Mog" evidence="11">
    <location>
        <begin position="174"/>
        <end position="311"/>
    </location>
</feature>
<dbReference type="SUPFAM" id="SSF53850">
    <property type="entry name" value="Periplasmic binding protein-like II"/>
    <property type="match status" value="1"/>
</dbReference>
<dbReference type="Gene3D" id="2.170.190.11">
    <property type="entry name" value="Molybdopterin biosynthesis moea protein, domain 3"/>
    <property type="match status" value="1"/>
</dbReference>
<dbReference type="SUPFAM" id="SSF63867">
    <property type="entry name" value="MoeA C-terminal domain-like"/>
    <property type="match status" value="1"/>
</dbReference>
<organism evidence="12 13">
    <name type="scientific">Romboutsia hominis</name>
    <dbReference type="NCBI Taxonomy" id="1507512"/>
    <lineage>
        <taxon>Bacteria</taxon>
        <taxon>Bacillati</taxon>
        <taxon>Bacillota</taxon>
        <taxon>Clostridia</taxon>
        <taxon>Peptostreptococcales</taxon>
        <taxon>Peptostreptococcaceae</taxon>
        <taxon>Romboutsia</taxon>
    </lineage>
</organism>
<dbReference type="InterPro" id="IPR036135">
    <property type="entry name" value="MoeA_linker/N_sf"/>
</dbReference>
<dbReference type="Gene3D" id="3.40.980.10">
    <property type="entry name" value="MoaB/Mog-like domain"/>
    <property type="match status" value="1"/>
</dbReference>
<comment type="similarity">
    <text evidence="4 10">Belongs to the MoeA family.</text>
</comment>
<evidence type="ECO:0000256" key="9">
    <source>
        <dbReference type="ARBA" id="ARBA00047317"/>
    </source>
</evidence>
<dbReference type="EC" id="2.10.1.1" evidence="5 10"/>
<evidence type="ECO:0000256" key="2">
    <source>
        <dbReference type="ARBA" id="ARBA00003487"/>
    </source>
</evidence>
<keyword evidence="10" id="KW-0460">Magnesium</keyword>
<dbReference type="Pfam" id="PF12727">
    <property type="entry name" value="PBP_like"/>
    <property type="match status" value="1"/>
</dbReference>
<dbReference type="GO" id="GO:0061599">
    <property type="term" value="F:molybdopterin molybdotransferase activity"/>
    <property type="evidence" value="ECO:0007669"/>
    <property type="project" value="UniProtKB-UniRule"/>
</dbReference>
<evidence type="ECO:0000256" key="3">
    <source>
        <dbReference type="ARBA" id="ARBA00005046"/>
    </source>
</evidence>
<dbReference type="InterPro" id="IPR036425">
    <property type="entry name" value="MoaB/Mog-like_dom_sf"/>
</dbReference>
<evidence type="ECO:0000256" key="10">
    <source>
        <dbReference type="RuleBase" id="RU365090"/>
    </source>
</evidence>
<comment type="cofactor">
    <cofactor evidence="10">
        <name>Mg(2+)</name>
        <dbReference type="ChEBI" id="CHEBI:18420"/>
    </cofactor>
</comment>
<dbReference type="InterPro" id="IPR005110">
    <property type="entry name" value="MoeA_linker/N"/>
</dbReference>
<dbReference type="Pfam" id="PF00994">
    <property type="entry name" value="MoCF_biosynth"/>
    <property type="match status" value="1"/>
</dbReference>
<dbReference type="SUPFAM" id="SSF53218">
    <property type="entry name" value="Molybdenum cofactor biosynthesis proteins"/>
    <property type="match status" value="1"/>
</dbReference>
<dbReference type="GO" id="GO:0005829">
    <property type="term" value="C:cytosol"/>
    <property type="evidence" value="ECO:0007669"/>
    <property type="project" value="TreeGrafter"/>
</dbReference>
<dbReference type="GO" id="GO:0006777">
    <property type="term" value="P:Mo-molybdopterin cofactor biosynthetic process"/>
    <property type="evidence" value="ECO:0007669"/>
    <property type="project" value="UniProtKB-UniRule"/>
</dbReference>
<dbReference type="PANTHER" id="PTHR10192">
    <property type="entry name" value="MOLYBDOPTERIN BIOSYNTHESIS PROTEIN"/>
    <property type="match status" value="1"/>
</dbReference>
<dbReference type="Pfam" id="PF03454">
    <property type="entry name" value="MoeA_C"/>
    <property type="match status" value="1"/>
</dbReference>
<gene>
    <name evidence="12" type="ORF">FRIFI_1718</name>
</gene>
<comment type="pathway">
    <text evidence="3 10">Cofactor biosynthesis; molybdopterin biosynthesis.</text>
</comment>
<dbReference type="InterPro" id="IPR038987">
    <property type="entry name" value="MoeA-like"/>
</dbReference>
<evidence type="ECO:0000259" key="11">
    <source>
        <dbReference type="SMART" id="SM00852"/>
    </source>
</evidence>
<protein>
    <recommendedName>
        <fullName evidence="6 10">Molybdopterin molybdenumtransferase</fullName>
        <ecNumber evidence="5 10">2.10.1.1</ecNumber>
    </recommendedName>
</protein>
<dbReference type="InterPro" id="IPR036688">
    <property type="entry name" value="MoeA_C_domain_IV_sf"/>
</dbReference>
<keyword evidence="8 10" id="KW-0501">Molybdenum cofactor biosynthesis</keyword>
<dbReference type="SMART" id="SM00852">
    <property type="entry name" value="MoCF_biosynth"/>
    <property type="match status" value="1"/>
</dbReference>
<comment type="function">
    <text evidence="1 10">Catalyzes the insertion of molybdate into adenylated molybdopterin with the concomitant release of AMP.</text>
</comment>
<dbReference type="Pfam" id="PF03453">
    <property type="entry name" value="MoeA_N"/>
    <property type="match status" value="1"/>
</dbReference>
<reference evidence="12 13" key="1">
    <citation type="submission" date="2014-09" db="EMBL/GenBank/DDBJ databases">
        <authorList>
            <person name="Hornung B.V."/>
        </authorList>
    </citation>
    <scope>NUCLEOTIDE SEQUENCE [LARGE SCALE GENOMIC DNA]</scope>
    <source>
        <strain evidence="12 13">FRIFI</strain>
    </source>
</reference>
<dbReference type="InterPro" id="IPR005111">
    <property type="entry name" value="MoeA_C_domain_IV"/>
</dbReference>
<keyword evidence="13" id="KW-1185">Reference proteome</keyword>
<dbReference type="InterPro" id="IPR001453">
    <property type="entry name" value="MoaB/Mog_dom"/>
</dbReference>
<dbReference type="RefSeq" id="WP_166505621.1">
    <property type="nucleotide sequence ID" value="NZ_LN650648.1"/>
</dbReference>
<dbReference type="AlphaFoldDB" id="A0A2P2BSA1"/>